<dbReference type="InterPro" id="IPR000477">
    <property type="entry name" value="RT_dom"/>
</dbReference>
<dbReference type="InterPro" id="IPR050951">
    <property type="entry name" value="Retrovirus_Pol_polyprotein"/>
</dbReference>
<dbReference type="InterPro" id="IPR043502">
    <property type="entry name" value="DNA/RNA_pol_sf"/>
</dbReference>
<dbReference type="CDD" id="cd01647">
    <property type="entry name" value="RT_LTR"/>
    <property type="match status" value="1"/>
</dbReference>
<dbReference type="Pfam" id="PF00078">
    <property type="entry name" value="RVT_1"/>
    <property type="match status" value="1"/>
</dbReference>
<dbReference type="PANTHER" id="PTHR37984:SF5">
    <property type="entry name" value="PROTEIN NYNRIN-LIKE"/>
    <property type="match status" value="1"/>
</dbReference>
<dbReference type="EMBL" id="JAVFWL010000006">
    <property type="protein sequence ID" value="KAK6761779.1"/>
    <property type="molecule type" value="Genomic_DNA"/>
</dbReference>
<organism evidence="2 3">
    <name type="scientific">Necator americanus</name>
    <name type="common">Human hookworm</name>
    <dbReference type="NCBI Taxonomy" id="51031"/>
    <lineage>
        <taxon>Eukaryota</taxon>
        <taxon>Metazoa</taxon>
        <taxon>Ecdysozoa</taxon>
        <taxon>Nematoda</taxon>
        <taxon>Chromadorea</taxon>
        <taxon>Rhabditida</taxon>
        <taxon>Rhabditina</taxon>
        <taxon>Rhabditomorpha</taxon>
        <taxon>Strongyloidea</taxon>
        <taxon>Ancylostomatidae</taxon>
        <taxon>Bunostominae</taxon>
        <taxon>Necator</taxon>
    </lineage>
</organism>
<dbReference type="InterPro" id="IPR043128">
    <property type="entry name" value="Rev_trsase/Diguanyl_cyclase"/>
</dbReference>
<evidence type="ECO:0000259" key="1">
    <source>
        <dbReference type="Pfam" id="PF00078"/>
    </source>
</evidence>
<dbReference type="SUPFAM" id="SSF56672">
    <property type="entry name" value="DNA/RNA polymerases"/>
    <property type="match status" value="1"/>
</dbReference>
<proteinExistence type="predicted"/>
<comment type="caution">
    <text evidence="2">The sequence shown here is derived from an EMBL/GenBank/DDBJ whole genome shotgun (WGS) entry which is preliminary data.</text>
</comment>
<sequence>MLSREKYDAFRIGSANNEPINVRRCYECNFIIDGHRSYGNGRALLFIAWLNQSVSSIGSGRRLKAATHYQHALWIVPLHSTTFGLKPVPGIFQQYMDALIAGLDGTAAYLDDILVTGRTIGEHNARLEVVFKRIQDYGLRVRLDKCAFLQAEITYLRFVIKAQGLQSTSLF</sequence>
<name>A0ABR1EGH3_NECAM</name>
<dbReference type="PANTHER" id="PTHR37984">
    <property type="entry name" value="PROTEIN CBG26694"/>
    <property type="match status" value="1"/>
</dbReference>
<keyword evidence="3" id="KW-1185">Reference proteome</keyword>
<protein>
    <recommendedName>
        <fullName evidence="1">Reverse transcriptase domain-containing protein</fullName>
    </recommendedName>
</protein>
<feature type="domain" description="Reverse transcriptase" evidence="1">
    <location>
        <begin position="80"/>
        <end position="158"/>
    </location>
</feature>
<dbReference type="Proteomes" id="UP001303046">
    <property type="component" value="Unassembled WGS sequence"/>
</dbReference>
<reference evidence="2 3" key="1">
    <citation type="submission" date="2023-08" db="EMBL/GenBank/DDBJ databases">
        <title>A Necator americanus chromosomal reference genome.</title>
        <authorList>
            <person name="Ilik V."/>
            <person name="Petrzelkova K.J."/>
            <person name="Pardy F."/>
            <person name="Fuh T."/>
            <person name="Niatou-Singa F.S."/>
            <person name="Gouil Q."/>
            <person name="Baker L."/>
            <person name="Ritchie M.E."/>
            <person name="Jex A.R."/>
            <person name="Gazzola D."/>
            <person name="Li H."/>
            <person name="Toshio Fujiwara R."/>
            <person name="Zhan B."/>
            <person name="Aroian R.V."/>
            <person name="Pafco B."/>
            <person name="Schwarz E.M."/>
        </authorList>
    </citation>
    <scope>NUCLEOTIDE SEQUENCE [LARGE SCALE GENOMIC DNA]</scope>
    <source>
        <strain evidence="2 3">Aroian</strain>
        <tissue evidence="2">Whole animal</tissue>
    </source>
</reference>
<accession>A0ABR1EGH3</accession>
<gene>
    <name evidence="2" type="primary">Necator_chrX.g22911</name>
    <name evidence="2" type="ORF">RB195_022748</name>
</gene>
<dbReference type="Gene3D" id="3.30.70.270">
    <property type="match status" value="1"/>
</dbReference>
<evidence type="ECO:0000313" key="3">
    <source>
        <dbReference type="Proteomes" id="UP001303046"/>
    </source>
</evidence>
<evidence type="ECO:0000313" key="2">
    <source>
        <dbReference type="EMBL" id="KAK6761779.1"/>
    </source>
</evidence>